<dbReference type="SUPFAM" id="SSF51679">
    <property type="entry name" value="Bacterial luciferase-like"/>
    <property type="match status" value="1"/>
</dbReference>
<feature type="domain" description="Luciferase-like" evidence="6">
    <location>
        <begin position="1"/>
        <end position="231"/>
    </location>
</feature>
<evidence type="ECO:0000313" key="7">
    <source>
        <dbReference type="EMBL" id="CUV03491.1"/>
    </source>
</evidence>
<evidence type="ECO:0000256" key="5">
    <source>
        <dbReference type="SAM" id="Phobius"/>
    </source>
</evidence>
<dbReference type="InterPro" id="IPR050172">
    <property type="entry name" value="SsuD_RutA_monooxygenase"/>
</dbReference>
<keyword evidence="5" id="KW-0472">Membrane</keyword>
<keyword evidence="7" id="KW-0808">Transferase</keyword>
<dbReference type="GO" id="GO:0046306">
    <property type="term" value="P:alkanesulfonate catabolic process"/>
    <property type="evidence" value="ECO:0007669"/>
    <property type="project" value="TreeGrafter"/>
</dbReference>
<feature type="transmembrane region" description="Helical" evidence="5">
    <location>
        <begin position="61"/>
        <end position="81"/>
    </location>
</feature>
<keyword evidence="5" id="KW-1133">Transmembrane helix</keyword>
<dbReference type="Gene3D" id="3.20.20.30">
    <property type="entry name" value="Luciferase-like domain"/>
    <property type="match status" value="1"/>
</dbReference>
<protein>
    <submittedName>
        <fullName evidence="7">Hydride transferase 1</fullName>
    </submittedName>
</protein>
<keyword evidence="4" id="KW-0503">Monooxygenase</keyword>
<keyword evidence="2" id="KW-0288">FMN</keyword>
<gene>
    <name evidence="7" type="ORF">MGWOODY_Clf1663</name>
</gene>
<dbReference type="InterPro" id="IPR036661">
    <property type="entry name" value="Luciferase-like_sf"/>
</dbReference>
<dbReference type="Pfam" id="PF00296">
    <property type="entry name" value="Bac_luciferase"/>
    <property type="match status" value="1"/>
</dbReference>
<evidence type="ECO:0000256" key="3">
    <source>
        <dbReference type="ARBA" id="ARBA00023002"/>
    </source>
</evidence>
<dbReference type="EMBL" id="FAXA01000430">
    <property type="protein sequence ID" value="CUV03491.1"/>
    <property type="molecule type" value="Genomic_DNA"/>
</dbReference>
<name>A0A160VB88_9ZZZZ</name>
<evidence type="ECO:0000256" key="1">
    <source>
        <dbReference type="ARBA" id="ARBA00022630"/>
    </source>
</evidence>
<sequence length="294" mass="32016">MKIGYSLSNNQGMEDIQGVIDLAVGAEELGFDSVWASEHVFNVSYVYDRIGDKPYYEPLTVLTYVAAVTSTIGLGTSVLVLPYHNPIRLAKVAATLDVLSGGRVMLGVGVGVIEEELEAMGSPFAERGAISDEMIAVMKELWTKDDPSFLGKYHSFSGMKFTPKPVQKPHIPIIIGGTSKAAIRRAARSGTVWHPTALSPQALAEGMDYLNEQAVKAGRDPSEISVSISAAIGNTHNHNRYSLGEDPEEILERSQKYQEMGLERLVVSPNTRDQTQLRPIMEMLAEVVIPAVQS</sequence>
<dbReference type="PANTHER" id="PTHR42847">
    <property type="entry name" value="ALKANESULFONATE MONOOXYGENASE"/>
    <property type="match status" value="1"/>
</dbReference>
<dbReference type="InterPro" id="IPR011251">
    <property type="entry name" value="Luciferase-like_dom"/>
</dbReference>
<organism evidence="7">
    <name type="scientific">hydrothermal vent metagenome</name>
    <dbReference type="NCBI Taxonomy" id="652676"/>
    <lineage>
        <taxon>unclassified sequences</taxon>
        <taxon>metagenomes</taxon>
        <taxon>ecological metagenomes</taxon>
    </lineage>
</organism>
<keyword evidence="5" id="KW-0812">Transmembrane</keyword>
<dbReference type="InterPro" id="IPR019921">
    <property type="entry name" value="Lucif-like_OxRdtase_Rv2161c"/>
</dbReference>
<keyword evidence="3" id="KW-0560">Oxidoreductase</keyword>
<dbReference type="GO" id="GO:0016740">
    <property type="term" value="F:transferase activity"/>
    <property type="evidence" value="ECO:0007669"/>
    <property type="project" value="UniProtKB-KW"/>
</dbReference>
<keyword evidence="1" id="KW-0285">Flavoprotein</keyword>
<dbReference type="GO" id="GO:0008726">
    <property type="term" value="F:alkanesulfonate monooxygenase activity"/>
    <property type="evidence" value="ECO:0007669"/>
    <property type="project" value="TreeGrafter"/>
</dbReference>
<evidence type="ECO:0000256" key="4">
    <source>
        <dbReference type="ARBA" id="ARBA00023033"/>
    </source>
</evidence>
<dbReference type="NCBIfam" id="TIGR03619">
    <property type="entry name" value="F420_Rv2161c"/>
    <property type="match status" value="1"/>
</dbReference>
<evidence type="ECO:0000259" key="6">
    <source>
        <dbReference type="Pfam" id="PF00296"/>
    </source>
</evidence>
<reference evidence="7" key="1">
    <citation type="submission" date="2015-10" db="EMBL/GenBank/DDBJ databases">
        <authorList>
            <person name="Gilbert D.G."/>
        </authorList>
    </citation>
    <scope>NUCLEOTIDE SEQUENCE</scope>
</reference>
<proteinExistence type="predicted"/>
<evidence type="ECO:0000256" key="2">
    <source>
        <dbReference type="ARBA" id="ARBA00022643"/>
    </source>
</evidence>
<dbReference type="AlphaFoldDB" id="A0A160VB88"/>
<accession>A0A160VB88</accession>
<dbReference type="PANTHER" id="PTHR42847:SF8">
    <property type="entry name" value="CONSERVED PROTEIN"/>
    <property type="match status" value="1"/>
</dbReference>